<dbReference type="Proteomes" id="UP000008854">
    <property type="component" value="Unassembled WGS sequence"/>
</dbReference>
<keyword evidence="10" id="KW-0809">Transit peptide</keyword>
<dbReference type="FunCoup" id="G4LYK7">
    <property type="interactions" value="1188"/>
</dbReference>
<evidence type="ECO:0000313" key="18">
    <source>
        <dbReference type="Proteomes" id="UP000008854"/>
    </source>
</evidence>
<dbReference type="Pfam" id="PF09781">
    <property type="entry name" value="NDUF_B5"/>
    <property type="match status" value="1"/>
</dbReference>
<reference evidence="18" key="1">
    <citation type="journal article" date="2012" name="PLoS Negl. Trop. Dis.">
        <title>A systematically improved high quality genome and transcriptome of the human blood fluke Schistosoma mansoni.</title>
        <authorList>
            <person name="Protasio A.V."/>
            <person name="Tsai I.J."/>
            <person name="Babbage A."/>
            <person name="Nichol S."/>
            <person name="Hunt M."/>
            <person name="Aslett M.A."/>
            <person name="De Silva N."/>
            <person name="Velarde G.S."/>
            <person name="Anderson T.J."/>
            <person name="Clark R.C."/>
            <person name="Davidson C."/>
            <person name="Dillon G.P."/>
            <person name="Holroyd N.E."/>
            <person name="LoVerde P.T."/>
            <person name="Lloyd C."/>
            <person name="McQuillan J."/>
            <person name="Oliveira G."/>
            <person name="Otto T.D."/>
            <person name="Parker-Manuel S.J."/>
            <person name="Quail M.A."/>
            <person name="Wilson R.A."/>
            <person name="Zerlotini A."/>
            <person name="Dunne D.W."/>
            <person name="Berriman M."/>
        </authorList>
    </citation>
    <scope>NUCLEOTIDE SEQUENCE [LARGE SCALE GENOMIC DNA]</scope>
    <source>
        <strain evidence="18">Puerto Rican</strain>
    </source>
</reference>
<evidence type="ECO:0000256" key="16">
    <source>
        <dbReference type="ARBA" id="ARBA00032550"/>
    </source>
</evidence>
<dbReference type="PANTHER" id="PTHR13178:SF0">
    <property type="entry name" value="NADH DEHYDROGENASE [UBIQUINONE] 1 BETA SUBCOMPLEX SUBUNIT 5, MITOCHONDRIAL"/>
    <property type="match status" value="1"/>
</dbReference>
<keyword evidence="7" id="KW-0679">Respiratory chain</keyword>
<evidence type="ECO:0000256" key="8">
    <source>
        <dbReference type="ARBA" id="ARBA00022692"/>
    </source>
</evidence>
<evidence type="ECO:0000256" key="1">
    <source>
        <dbReference type="ARBA" id="ARBA00003195"/>
    </source>
</evidence>
<name>G4LYK7_SCHMA</name>
<evidence type="ECO:0000256" key="17">
    <source>
        <dbReference type="SAM" id="Phobius"/>
    </source>
</evidence>
<dbReference type="KEGG" id="smm:Smp_054200"/>
<evidence type="ECO:0000256" key="11">
    <source>
        <dbReference type="ARBA" id="ARBA00022982"/>
    </source>
</evidence>
<organism evidence="18 19">
    <name type="scientific">Schistosoma mansoni</name>
    <name type="common">Blood fluke</name>
    <dbReference type="NCBI Taxonomy" id="6183"/>
    <lineage>
        <taxon>Eukaryota</taxon>
        <taxon>Metazoa</taxon>
        <taxon>Spiralia</taxon>
        <taxon>Lophotrochozoa</taxon>
        <taxon>Platyhelminthes</taxon>
        <taxon>Trematoda</taxon>
        <taxon>Digenea</taxon>
        <taxon>Strigeidida</taxon>
        <taxon>Schistosomatoidea</taxon>
        <taxon>Schistosomatidae</taxon>
        <taxon>Schistosoma</taxon>
    </lineage>
</organism>
<dbReference type="InParanoid" id="G4LYK7"/>
<dbReference type="GO" id="GO:0005743">
    <property type="term" value="C:mitochondrial inner membrane"/>
    <property type="evidence" value="ECO:0007669"/>
    <property type="project" value="UniProtKB-SubCell"/>
</dbReference>
<keyword evidence="13" id="KW-0496">Mitochondrion</keyword>
<evidence type="ECO:0000256" key="9">
    <source>
        <dbReference type="ARBA" id="ARBA00022792"/>
    </source>
</evidence>
<dbReference type="PhylomeDB" id="G4LYK7"/>
<keyword evidence="14 17" id="KW-0472">Membrane</keyword>
<comment type="function">
    <text evidence="1">Accessory subunit of the mitochondrial membrane respiratory chain NADH dehydrogenase (Complex I), that is believed not to be involved in catalysis. Complex I functions in the transfer of electrons from NADH to the respiratory chain. The immediate electron acceptor for the enzyme is believed to be ubiquinone.</text>
</comment>
<dbReference type="STRING" id="6183.G4LYK7"/>
<sequence>MYTILRNAALLSSKYSGLQPVRSLIHTLIKQHRLYAVFPGKTIPSPLVSTVVSRNASHGRTIPKRVSDYMSRVFFDNVHFYIMLGLVPSFLLVFFVNSFIGPAELTDIPEDYEPRYWEYHKHPITRFIAKYMCEHPQKLYESTLAELDEFRFTKELVDEERWFRKSQLEKGDFRGWYFIPVNPTGVNSSFERLTKDQEAGQLVSR</sequence>
<evidence type="ECO:0000256" key="6">
    <source>
        <dbReference type="ARBA" id="ARBA00022448"/>
    </source>
</evidence>
<dbReference type="eggNOG" id="KOG4632">
    <property type="taxonomic scope" value="Eukaryota"/>
</dbReference>
<comment type="subcellular location">
    <subcellularLocation>
        <location evidence="2">Mitochondrion inner membrane</location>
        <topology evidence="2">Single-pass membrane protein</topology>
    </subcellularLocation>
</comment>
<dbReference type="OrthoDB" id="9995605at2759"/>
<dbReference type="GeneID" id="8342769"/>
<evidence type="ECO:0000256" key="2">
    <source>
        <dbReference type="ARBA" id="ARBA00004434"/>
    </source>
</evidence>
<dbReference type="RefSeq" id="XP_018646341.1">
    <property type="nucleotide sequence ID" value="XM_018790433.1"/>
</dbReference>
<keyword evidence="18" id="KW-1185">Reference proteome</keyword>
<evidence type="ECO:0000313" key="19">
    <source>
        <dbReference type="WBParaSite" id="Smp_054200.1"/>
    </source>
</evidence>
<protein>
    <recommendedName>
        <fullName evidence="5">NADH dehydrogenase [ubiquinone] 1 beta subcomplex subunit 5, mitochondrial</fullName>
    </recommendedName>
    <alternativeName>
        <fullName evidence="16">Complex I-SGDH</fullName>
    </alternativeName>
    <alternativeName>
        <fullName evidence="15">NADH-ubiquinone oxidoreductase SGDH subunit</fullName>
    </alternativeName>
</protein>
<dbReference type="OMA" id="KTHIFTL"/>
<evidence type="ECO:0000256" key="7">
    <source>
        <dbReference type="ARBA" id="ARBA00022660"/>
    </source>
</evidence>
<dbReference type="CTD" id="8342769"/>
<evidence type="ECO:0000256" key="12">
    <source>
        <dbReference type="ARBA" id="ARBA00022989"/>
    </source>
</evidence>
<comment type="subunit">
    <text evidence="4">Complex I is composed of 45 different subunits.</text>
</comment>
<dbReference type="HOGENOM" id="CLU_100260_2_0_1"/>
<evidence type="ECO:0000256" key="4">
    <source>
        <dbReference type="ARBA" id="ARBA00011533"/>
    </source>
</evidence>
<evidence type="ECO:0000256" key="10">
    <source>
        <dbReference type="ARBA" id="ARBA00022946"/>
    </source>
</evidence>
<feature type="transmembrane region" description="Helical" evidence="17">
    <location>
        <begin position="80"/>
        <end position="100"/>
    </location>
</feature>
<evidence type="ECO:0000256" key="3">
    <source>
        <dbReference type="ARBA" id="ARBA00007152"/>
    </source>
</evidence>
<comment type="similarity">
    <text evidence="3">Belongs to the complex I NDUFB5 subunit family.</text>
</comment>
<dbReference type="PANTHER" id="PTHR13178">
    <property type="entry name" value="NADH-UBIQUINONE OXIDOREDUCTASE SGDH SUBUNIT"/>
    <property type="match status" value="1"/>
</dbReference>
<keyword evidence="9" id="KW-0999">Mitochondrion inner membrane</keyword>
<evidence type="ECO:0000256" key="15">
    <source>
        <dbReference type="ARBA" id="ARBA00032395"/>
    </source>
</evidence>
<dbReference type="WBParaSite" id="Smp_054200.1">
    <property type="protein sequence ID" value="Smp_054200.1"/>
    <property type="gene ID" value="Smp_054200"/>
</dbReference>
<dbReference type="InterPro" id="IPR019173">
    <property type="entry name" value="NADH_UbQ_OxRdtase_B5_su"/>
</dbReference>
<evidence type="ECO:0000256" key="5">
    <source>
        <dbReference type="ARBA" id="ARBA00015175"/>
    </source>
</evidence>
<evidence type="ECO:0000256" key="14">
    <source>
        <dbReference type="ARBA" id="ARBA00023136"/>
    </source>
</evidence>
<proteinExistence type="inferred from homology"/>
<dbReference type="AlphaFoldDB" id="G4LYK7"/>
<reference evidence="19" key="2">
    <citation type="submission" date="2018-12" db="UniProtKB">
        <authorList>
            <consortium name="WormBaseParasite"/>
        </authorList>
    </citation>
    <scope>IDENTIFICATION</scope>
    <source>
        <strain evidence="19">Puerto Rican</strain>
    </source>
</reference>
<accession>G4LYK7</accession>
<keyword evidence="6" id="KW-0813">Transport</keyword>
<keyword evidence="12 17" id="KW-1133">Transmembrane helix</keyword>
<keyword evidence="8 17" id="KW-0812">Transmembrane</keyword>
<evidence type="ECO:0000256" key="13">
    <source>
        <dbReference type="ARBA" id="ARBA00023128"/>
    </source>
</evidence>
<keyword evidence="11" id="KW-0249">Electron transport</keyword>